<dbReference type="STRING" id="88036.D8RLP1"/>
<protein>
    <recommendedName>
        <fullName evidence="7">AN1-type domain-containing protein</fullName>
    </recommendedName>
</protein>
<dbReference type="Proteomes" id="UP000001514">
    <property type="component" value="Unassembled WGS sequence"/>
</dbReference>
<gene>
    <name evidence="8" type="ORF">SELMODRAFT_58191</name>
    <name evidence="9" type="ORF">SELMODRAFT_68146</name>
</gene>
<feature type="domain" description="AN1-type" evidence="7">
    <location>
        <begin position="94"/>
        <end position="136"/>
    </location>
</feature>
<dbReference type="InterPro" id="IPR035896">
    <property type="entry name" value="AN1-like_Znf"/>
</dbReference>
<evidence type="ECO:0000313" key="8">
    <source>
        <dbReference type="EMBL" id="EFJ26672.1"/>
    </source>
</evidence>
<accession>D8RLP1</accession>
<dbReference type="AlphaFoldDB" id="D8RLP1"/>
<evidence type="ECO:0000256" key="2">
    <source>
        <dbReference type="ARBA" id="ARBA00022723"/>
    </source>
</evidence>
<name>D8RLP1_SELML</name>
<dbReference type="PANTHER" id="PTHR14677:SF20">
    <property type="entry name" value="ZINC FINGER AN1-TYPE CONTAINING 2A-RELATED"/>
    <property type="match status" value="1"/>
</dbReference>
<dbReference type="FunFam" id="4.10.1110.10:FF:000003">
    <property type="entry name" value="AN1-type zinc finger protein 2B isoform X1"/>
    <property type="match status" value="1"/>
</dbReference>
<reference evidence="9 10" key="1">
    <citation type="journal article" date="2011" name="Science">
        <title>The Selaginella genome identifies genetic changes associated with the evolution of vascular plants.</title>
        <authorList>
            <person name="Banks J.A."/>
            <person name="Nishiyama T."/>
            <person name="Hasebe M."/>
            <person name="Bowman J.L."/>
            <person name="Gribskov M."/>
            <person name="dePamphilis C."/>
            <person name="Albert V.A."/>
            <person name="Aono N."/>
            <person name="Aoyama T."/>
            <person name="Ambrose B.A."/>
            <person name="Ashton N.W."/>
            <person name="Axtell M.J."/>
            <person name="Barker E."/>
            <person name="Barker M.S."/>
            <person name="Bennetzen J.L."/>
            <person name="Bonawitz N.D."/>
            <person name="Chapple C."/>
            <person name="Cheng C."/>
            <person name="Correa L.G."/>
            <person name="Dacre M."/>
            <person name="DeBarry J."/>
            <person name="Dreyer I."/>
            <person name="Elias M."/>
            <person name="Engstrom E.M."/>
            <person name="Estelle M."/>
            <person name="Feng L."/>
            <person name="Finet C."/>
            <person name="Floyd S.K."/>
            <person name="Frommer W.B."/>
            <person name="Fujita T."/>
            <person name="Gramzow L."/>
            <person name="Gutensohn M."/>
            <person name="Harholt J."/>
            <person name="Hattori M."/>
            <person name="Heyl A."/>
            <person name="Hirai T."/>
            <person name="Hiwatashi Y."/>
            <person name="Ishikawa M."/>
            <person name="Iwata M."/>
            <person name="Karol K.G."/>
            <person name="Koehler B."/>
            <person name="Kolukisaoglu U."/>
            <person name="Kubo M."/>
            <person name="Kurata T."/>
            <person name="Lalonde S."/>
            <person name="Li K."/>
            <person name="Li Y."/>
            <person name="Litt A."/>
            <person name="Lyons E."/>
            <person name="Manning G."/>
            <person name="Maruyama T."/>
            <person name="Michael T.P."/>
            <person name="Mikami K."/>
            <person name="Miyazaki S."/>
            <person name="Morinaga S."/>
            <person name="Murata T."/>
            <person name="Mueller-Roeber B."/>
            <person name="Nelson D.R."/>
            <person name="Obara M."/>
            <person name="Oguri Y."/>
            <person name="Olmstead R.G."/>
            <person name="Onodera N."/>
            <person name="Petersen B.L."/>
            <person name="Pils B."/>
            <person name="Prigge M."/>
            <person name="Rensing S.A."/>
            <person name="Riano-Pachon D.M."/>
            <person name="Roberts A.W."/>
            <person name="Sato Y."/>
            <person name="Scheller H.V."/>
            <person name="Schulz B."/>
            <person name="Schulz C."/>
            <person name="Shakirov E.V."/>
            <person name="Shibagaki N."/>
            <person name="Shinohara N."/>
            <person name="Shippen D.E."/>
            <person name="Soerensen I."/>
            <person name="Sotooka R."/>
            <person name="Sugimoto N."/>
            <person name="Sugita M."/>
            <person name="Sumikawa N."/>
            <person name="Tanurdzic M."/>
            <person name="Theissen G."/>
            <person name="Ulvskov P."/>
            <person name="Wakazuki S."/>
            <person name="Weng J.K."/>
            <person name="Willats W.W."/>
            <person name="Wipf D."/>
            <person name="Wolf P.G."/>
            <person name="Yang L."/>
            <person name="Zimmer A.D."/>
            <person name="Zhu Q."/>
            <person name="Mitros T."/>
            <person name="Hellsten U."/>
            <person name="Loque D."/>
            <person name="Otillar R."/>
            <person name="Salamov A."/>
            <person name="Schmutz J."/>
            <person name="Shapiro H."/>
            <person name="Lindquist E."/>
            <person name="Lucas S."/>
            <person name="Rokhsar D."/>
            <person name="Grigoriev I.V."/>
        </authorList>
    </citation>
    <scope>NUCLEOTIDE SEQUENCE [LARGE SCALE GENOMIC DNA]</scope>
</reference>
<comment type="function">
    <text evidence="1">May be involved in environmental stress response.</text>
</comment>
<dbReference type="InParanoid" id="D8RLP1"/>
<feature type="non-terminal residue" evidence="9">
    <location>
        <position position="136"/>
    </location>
</feature>
<keyword evidence="5" id="KW-0862">Zinc</keyword>
<dbReference type="Gramene" id="EFJ26672">
    <property type="protein sequence ID" value="EFJ26672"/>
    <property type="gene ID" value="SELMODRAFT_58191"/>
</dbReference>
<evidence type="ECO:0000313" key="9">
    <source>
        <dbReference type="EMBL" id="EFJ26957.1"/>
    </source>
</evidence>
<dbReference type="EMBL" id="GL377584">
    <property type="protein sequence ID" value="EFJ26672.1"/>
    <property type="molecule type" value="Genomic_DNA"/>
</dbReference>
<evidence type="ECO:0000256" key="5">
    <source>
        <dbReference type="ARBA" id="ARBA00022833"/>
    </source>
</evidence>
<dbReference type="GO" id="GO:0008270">
    <property type="term" value="F:zinc ion binding"/>
    <property type="evidence" value="ECO:0007669"/>
    <property type="project" value="UniProtKB-KW"/>
</dbReference>
<evidence type="ECO:0000259" key="7">
    <source>
        <dbReference type="PROSITE" id="PS51039"/>
    </source>
</evidence>
<feature type="non-terminal residue" evidence="9">
    <location>
        <position position="1"/>
    </location>
</feature>
<dbReference type="PANTHER" id="PTHR14677">
    <property type="entry name" value="ARSENITE INDUCUBLE RNA ASSOCIATED PROTEIN AIP-1-RELATED"/>
    <property type="match status" value="1"/>
</dbReference>
<dbReference type="Gramene" id="EFJ26957">
    <property type="protein sequence ID" value="EFJ26957"/>
    <property type="gene ID" value="SELMODRAFT_68146"/>
</dbReference>
<dbReference type="PROSITE" id="PS51039">
    <property type="entry name" value="ZF_AN1"/>
    <property type="match status" value="2"/>
</dbReference>
<dbReference type="OrthoDB" id="431929at2759"/>
<dbReference type="KEGG" id="smo:SELMODRAFT_68146"/>
<dbReference type="Gene3D" id="4.10.1110.10">
    <property type="entry name" value="AN1-like Zinc finger"/>
    <property type="match status" value="2"/>
</dbReference>
<dbReference type="InterPro" id="IPR057357">
    <property type="entry name" value="Znf-C2H2_ZFAND2A/B"/>
</dbReference>
<evidence type="ECO:0000256" key="6">
    <source>
        <dbReference type="PROSITE-ProRule" id="PRU00449"/>
    </source>
</evidence>
<feature type="domain" description="AN1-type" evidence="7">
    <location>
        <begin position="6"/>
        <end position="54"/>
    </location>
</feature>
<keyword evidence="4 6" id="KW-0863">Zinc-finger</keyword>
<dbReference type="EMBL" id="GL377583">
    <property type="protein sequence ID" value="EFJ26957.1"/>
    <property type="molecule type" value="Genomic_DNA"/>
</dbReference>
<organism evidence="10">
    <name type="scientific">Selaginella moellendorffii</name>
    <name type="common">Spikemoss</name>
    <dbReference type="NCBI Taxonomy" id="88036"/>
    <lineage>
        <taxon>Eukaryota</taxon>
        <taxon>Viridiplantae</taxon>
        <taxon>Streptophyta</taxon>
        <taxon>Embryophyta</taxon>
        <taxon>Tracheophyta</taxon>
        <taxon>Lycopodiopsida</taxon>
        <taxon>Selaginellales</taxon>
        <taxon>Selaginellaceae</taxon>
        <taxon>Selaginella</taxon>
    </lineage>
</organism>
<keyword evidence="3" id="KW-0677">Repeat</keyword>
<dbReference type="eggNOG" id="KOG3183">
    <property type="taxonomic scope" value="Eukaryota"/>
</dbReference>
<dbReference type="SMART" id="SM00154">
    <property type="entry name" value="ZnF_AN1"/>
    <property type="match status" value="1"/>
</dbReference>
<dbReference type="GO" id="GO:0005737">
    <property type="term" value="C:cytoplasm"/>
    <property type="evidence" value="ECO:0000318"/>
    <property type="project" value="GO_Central"/>
</dbReference>
<keyword evidence="2" id="KW-0479">Metal-binding</keyword>
<sequence>GTEAFPNLGKHCSHSSCGQLDFLPFKCDACSQVFCLDHRSYTAHECPKAGAKDSTVIVCPFCASGVKTVAGEDPNSTIERHLQTSCDPSNYDRVMKKPKCSVRGCKEVLTFSNKFHCKVCSKNTCMKHRFPADHAC</sequence>
<proteinExistence type="predicted"/>
<evidence type="ECO:0000256" key="1">
    <source>
        <dbReference type="ARBA" id="ARBA00003732"/>
    </source>
</evidence>
<dbReference type="HOGENOM" id="CLU_061621_1_1_1"/>
<dbReference type="FunCoup" id="D8RLP1">
    <property type="interactions" value="3394"/>
</dbReference>
<dbReference type="Pfam" id="PF01428">
    <property type="entry name" value="zf-AN1"/>
    <property type="match status" value="2"/>
</dbReference>
<evidence type="ECO:0000256" key="4">
    <source>
        <dbReference type="ARBA" id="ARBA00022771"/>
    </source>
</evidence>
<evidence type="ECO:0000256" key="3">
    <source>
        <dbReference type="ARBA" id="ARBA00022737"/>
    </source>
</evidence>
<evidence type="ECO:0000313" key="10">
    <source>
        <dbReference type="Proteomes" id="UP000001514"/>
    </source>
</evidence>
<keyword evidence="10" id="KW-1185">Reference proteome</keyword>
<dbReference type="KEGG" id="smo:SELMODRAFT_58191"/>
<dbReference type="InterPro" id="IPR000058">
    <property type="entry name" value="Znf_AN1"/>
</dbReference>
<dbReference type="OMA" id="HACPFAG"/>
<dbReference type="Pfam" id="PF25403">
    <property type="entry name" value="zf-C2H2_ZFAND2"/>
    <property type="match status" value="1"/>
</dbReference>
<dbReference type="SUPFAM" id="SSF118310">
    <property type="entry name" value="AN1-like Zinc finger"/>
    <property type="match status" value="2"/>
</dbReference>